<keyword evidence="4 9" id="KW-0732">Signal</keyword>
<dbReference type="Pfam" id="PF10287">
    <property type="entry name" value="YJL171C_Tos1_C"/>
    <property type="match status" value="1"/>
</dbReference>
<feature type="compositionally biased region" description="Polar residues" evidence="8">
    <location>
        <begin position="61"/>
        <end position="80"/>
    </location>
</feature>
<feature type="region of interest" description="Disordered" evidence="8">
    <location>
        <begin position="61"/>
        <end position="82"/>
    </location>
</feature>
<evidence type="ECO:0000313" key="13">
    <source>
        <dbReference type="Proteomes" id="UP000282582"/>
    </source>
</evidence>
<evidence type="ECO:0000313" key="12">
    <source>
        <dbReference type="EMBL" id="RMY04127.1"/>
    </source>
</evidence>
<comment type="similarity">
    <text evidence="2">Belongs to the PGA52 family.</text>
</comment>
<dbReference type="Pfam" id="PF10290">
    <property type="entry name" value="YJL171C_Tos1_N"/>
    <property type="match status" value="1"/>
</dbReference>
<comment type="catalytic activity">
    <reaction evidence="1">
        <text>Hydrolysis of (1-&gt;3)-beta-D-glucosidic linkages in (1-&gt;3)-beta-D-glucans.</text>
        <dbReference type="EC" id="3.2.1.39"/>
    </reaction>
</comment>
<evidence type="ECO:0000256" key="4">
    <source>
        <dbReference type="ARBA" id="ARBA00022729"/>
    </source>
</evidence>
<evidence type="ECO:0000256" key="1">
    <source>
        <dbReference type="ARBA" id="ARBA00000382"/>
    </source>
</evidence>
<dbReference type="InterPro" id="IPR018805">
    <property type="entry name" value="YJL171C/Tos1_C"/>
</dbReference>
<feature type="compositionally biased region" description="Low complexity" evidence="8">
    <location>
        <begin position="164"/>
        <end position="183"/>
    </location>
</feature>
<proteinExistence type="inferred from homology"/>
<evidence type="ECO:0000256" key="9">
    <source>
        <dbReference type="SAM" id="SignalP"/>
    </source>
</evidence>
<protein>
    <recommendedName>
        <fullName evidence="3">glucan endo-1,3-beta-D-glucosidase</fullName>
        <ecNumber evidence="3">3.2.1.39</ecNumber>
    </recommendedName>
</protein>
<dbReference type="GO" id="GO:0042973">
    <property type="term" value="F:glucan endo-1,3-beta-D-glucosidase activity"/>
    <property type="evidence" value="ECO:0007669"/>
    <property type="project" value="UniProtKB-EC"/>
</dbReference>
<gene>
    <name evidence="12" type="ORF">D0868_07109</name>
</gene>
<dbReference type="Proteomes" id="UP000282582">
    <property type="component" value="Unassembled WGS sequence"/>
</dbReference>
<keyword evidence="5" id="KW-0378">Hydrolase</keyword>
<keyword evidence="6" id="KW-0326">Glycosidase</keyword>
<accession>A0A3M6YML9</accession>
<evidence type="ECO:0000259" key="10">
    <source>
        <dbReference type="Pfam" id="PF10287"/>
    </source>
</evidence>
<dbReference type="EMBL" id="QWIK01000567">
    <property type="protein sequence ID" value="RMY04127.1"/>
    <property type="molecule type" value="Genomic_DNA"/>
</dbReference>
<feature type="region of interest" description="Disordered" evidence="8">
    <location>
        <begin position="163"/>
        <end position="243"/>
    </location>
</feature>
<feature type="compositionally biased region" description="Basic residues" evidence="8">
    <location>
        <begin position="117"/>
        <end position="132"/>
    </location>
</feature>
<evidence type="ECO:0000256" key="6">
    <source>
        <dbReference type="ARBA" id="ARBA00023295"/>
    </source>
</evidence>
<evidence type="ECO:0000259" key="11">
    <source>
        <dbReference type="Pfam" id="PF10290"/>
    </source>
</evidence>
<comment type="caution">
    <text evidence="12">The sequence shown here is derived from an EMBL/GenBank/DDBJ whole genome shotgun (WGS) entry which is preliminary data.</text>
</comment>
<organism evidence="12 13">
    <name type="scientific">Hortaea werneckii</name>
    <name type="common">Black yeast</name>
    <name type="synonym">Cladosporium werneckii</name>
    <dbReference type="NCBI Taxonomy" id="91943"/>
    <lineage>
        <taxon>Eukaryota</taxon>
        <taxon>Fungi</taxon>
        <taxon>Dikarya</taxon>
        <taxon>Ascomycota</taxon>
        <taxon>Pezizomycotina</taxon>
        <taxon>Dothideomycetes</taxon>
        <taxon>Dothideomycetidae</taxon>
        <taxon>Mycosphaerellales</taxon>
        <taxon>Teratosphaeriaceae</taxon>
        <taxon>Hortaea</taxon>
    </lineage>
</organism>
<keyword evidence="7" id="KW-0961">Cell wall biogenesis/degradation</keyword>
<dbReference type="AlphaFoldDB" id="A0A3M6YML9"/>
<evidence type="ECO:0000256" key="5">
    <source>
        <dbReference type="ARBA" id="ARBA00022801"/>
    </source>
</evidence>
<dbReference type="PANTHER" id="PTHR31737:SF2">
    <property type="entry name" value="PROTEIN TOS1"/>
    <property type="match status" value="1"/>
</dbReference>
<dbReference type="InterPro" id="IPR018807">
    <property type="entry name" value="YJL171C/Tos1_N"/>
</dbReference>
<evidence type="ECO:0000256" key="7">
    <source>
        <dbReference type="ARBA" id="ARBA00023316"/>
    </source>
</evidence>
<dbReference type="GO" id="GO:0009277">
    <property type="term" value="C:fungal-type cell wall"/>
    <property type="evidence" value="ECO:0007669"/>
    <property type="project" value="TreeGrafter"/>
</dbReference>
<reference evidence="12 13" key="1">
    <citation type="journal article" date="2018" name="BMC Genomics">
        <title>Genomic evidence for intraspecific hybridization in a clonal and extremely halotolerant yeast.</title>
        <authorList>
            <person name="Gostincar C."/>
            <person name="Stajich J.E."/>
            <person name="Zupancic J."/>
            <person name="Zalar P."/>
            <person name="Gunde-Cimerman N."/>
        </authorList>
    </citation>
    <scope>NUCLEOTIDE SEQUENCE [LARGE SCALE GENOMIC DNA]</scope>
    <source>
        <strain evidence="12 13">EXF-6654</strain>
    </source>
</reference>
<feature type="domain" description="Cell wall protein YJL171C/Tos1 N-terminal" evidence="11">
    <location>
        <begin position="41"/>
        <end position="105"/>
    </location>
</feature>
<sequence length="480" mass="50978">MKYLFTAATLFAASVVADKRDLCSDGSVDDGGNWYCQAVKAITYTGVGGQGSYNRVTNMNSDADPGSQCSSESKGYSGNLSPLDEEVSMHFRGPLQLKQFAVYTPSSTSKRSERRSAHVRRHAHGHGHGHQHQQREADPALGDVVTATIDGVVQTWLNNWSGQETSAPVASSSSAESSPTSTVDTHENWLPHLFGGGHGGHGGHDSSEETSASSTAAPSSSSESSPSESSSSSSSSGGWGRQAYYDSSSTTAEGLVFLNHMGGTGSGTFDYTFGNSLAYSTSDGMGGAANATTLDDCTIPSDGEVIIMSDKKCSGDDCGYYRPDTVAHHGFDGPSKAFFFEFQMPISGETAASKYDPVDMPAIWMLNAQIPRTLQYGQAECSCWESGCGEFDIFEVLAPGDKRCKSTLHGNIAGGDSDYIKRPTDQPIKAAMVLDNNNIHIKVLEDSVDFGTSMDYETIQDICGSILTQSKTVSLFDLLG</sequence>
<feature type="region of interest" description="Disordered" evidence="8">
    <location>
        <begin position="102"/>
        <end position="138"/>
    </location>
</feature>
<evidence type="ECO:0000256" key="8">
    <source>
        <dbReference type="SAM" id="MobiDB-lite"/>
    </source>
</evidence>
<dbReference type="PANTHER" id="PTHR31737">
    <property type="entry name" value="PROTEIN TOS1"/>
    <property type="match status" value="1"/>
</dbReference>
<feature type="compositionally biased region" description="Low complexity" evidence="8">
    <location>
        <begin position="209"/>
        <end position="236"/>
    </location>
</feature>
<dbReference type="GO" id="GO:0071555">
    <property type="term" value="P:cell wall organization"/>
    <property type="evidence" value="ECO:0007669"/>
    <property type="project" value="UniProtKB-KW"/>
</dbReference>
<feature type="signal peptide" evidence="9">
    <location>
        <begin position="1"/>
        <end position="17"/>
    </location>
</feature>
<dbReference type="EC" id="3.2.1.39" evidence="3"/>
<evidence type="ECO:0000256" key="2">
    <source>
        <dbReference type="ARBA" id="ARBA00006055"/>
    </source>
</evidence>
<feature type="chain" id="PRO_5018272441" description="glucan endo-1,3-beta-D-glucosidase" evidence="9">
    <location>
        <begin position="18"/>
        <end position="480"/>
    </location>
</feature>
<name>A0A3M6YML9_HORWE</name>
<evidence type="ECO:0000256" key="3">
    <source>
        <dbReference type="ARBA" id="ARBA00012780"/>
    </source>
</evidence>
<feature type="domain" description="Cell wall protein YJL171C/Tos1 C-terminal" evidence="10">
    <location>
        <begin position="238"/>
        <end position="461"/>
    </location>
</feature>